<dbReference type="InterPro" id="IPR036526">
    <property type="entry name" value="C-N_Hydrolase_sf"/>
</dbReference>
<reference evidence="2 3" key="1">
    <citation type="submission" date="2023-03" db="EMBL/GenBank/DDBJ databases">
        <title>Novel Species.</title>
        <authorList>
            <person name="Ma S."/>
        </authorList>
    </citation>
    <scope>NUCLEOTIDE SEQUENCE [LARGE SCALE GENOMIC DNA]</scope>
    <source>
        <strain evidence="2 3">B11</strain>
    </source>
</reference>
<dbReference type="PANTHER" id="PTHR23088">
    <property type="entry name" value="NITRILASE-RELATED"/>
    <property type="match status" value="1"/>
</dbReference>
<name>A0ABZ2Y9Q9_9BACT</name>
<keyword evidence="3" id="KW-1185">Reference proteome</keyword>
<dbReference type="EMBL" id="CP121689">
    <property type="protein sequence ID" value="WZL75740.1"/>
    <property type="molecule type" value="Genomic_DNA"/>
</dbReference>
<sequence>MQNIRIGIAQIENLLNDEAALNLHRQMVYGAQAAGVEILCFPELSLHGYSLNPVTIRPCGPNSPLLQSVQKLSRETRITVLAGFIEQDKSGNLFIAHGIFFPWGERKVYRKTHLSAKEKRLFHPGNELPVFEHPEVCFGIALCVEWHLPEVIATLKSKGAEIIFGPHATPFPRNNLWNKYLPARAYDYRVFIACCNLWFPKKEKSGGGLIVINPRGDVLRELYLPGNQLAVFEFSKAEIKRYHHPKAENSMQHILFQDLRRPELYRT</sequence>
<dbReference type="SUPFAM" id="SSF56317">
    <property type="entry name" value="Carbon-nitrogen hydrolase"/>
    <property type="match status" value="1"/>
</dbReference>
<dbReference type="PROSITE" id="PS50263">
    <property type="entry name" value="CN_HYDROLASE"/>
    <property type="match status" value="1"/>
</dbReference>
<evidence type="ECO:0000259" key="1">
    <source>
        <dbReference type="PROSITE" id="PS50263"/>
    </source>
</evidence>
<organism evidence="2 3">
    <name type="scientific">Thermatribacter velox</name>
    <dbReference type="NCBI Taxonomy" id="3039681"/>
    <lineage>
        <taxon>Bacteria</taxon>
        <taxon>Pseudomonadati</taxon>
        <taxon>Atribacterota</taxon>
        <taxon>Atribacteria</taxon>
        <taxon>Atribacterales</taxon>
        <taxon>Thermatribacteraceae</taxon>
        <taxon>Thermatribacter</taxon>
    </lineage>
</organism>
<evidence type="ECO:0000313" key="3">
    <source>
        <dbReference type="Proteomes" id="UP001461341"/>
    </source>
</evidence>
<dbReference type="Gene3D" id="3.60.110.10">
    <property type="entry name" value="Carbon-nitrogen hydrolase"/>
    <property type="match status" value="1"/>
</dbReference>
<accession>A0ABZ2Y9Q9</accession>
<dbReference type="GO" id="GO:0016787">
    <property type="term" value="F:hydrolase activity"/>
    <property type="evidence" value="ECO:0007669"/>
    <property type="project" value="UniProtKB-KW"/>
</dbReference>
<dbReference type="InterPro" id="IPR003010">
    <property type="entry name" value="C-N_Hydrolase"/>
</dbReference>
<dbReference type="PANTHER" id="PTHR23088:SF27">
    <property type="entry name" value="DEAMINATED GLUTATHIONE AMIDASE"/>
    <property type="match status" value="1"/>
</dbReference>
<gene>
    <name evidence="2" type="ORF">QBE54_09135</name>
</gene>
<evidence type="ECO:0000313" key="2">
    <source>
        <dbReference type="EMBL" id="WZL75740.1"/>
    </source>
</evidence>
<proteinExistence type="predicted"/>
<feature type="domain" description="CN hydrolase" evidence="1">
    <location>
        <begin position="4"/>
        <end position="241"/>
    </location>
</feature>
<dbReference type="Pfam" id="PF00795">
    <property type="entry name" value="CN_hydrolase"/>
    <property type="match status" value="1"/>
</dbReference>
<dbReference type="RefSeq" id="WP_369017890.1">
    <property type="nucleotide sequence ID" value="NZ_CP121689.1"/>
</dbReference>
<dbReference type="Proteomes" id="UP001461341">
    <property type="component" value="Chromosome"/>
</dbReference>
<keyword evidence="2" id="KW-0378">Hydrolase</keyword>
<protein>
    <submittedName>
        <fullName evidence="2">Nitrilase-related carbon-nitrogen hydrolase</fullName>
    </submittedName>
</protein>